<dbReference type="STRING" id="53346.A5802_002951"/>
<reference evidence="9 13" key="2">
    <citation type="submission" date="2019-07" db="EMBL/GenBank/DDBJ databases">
        <title>antibiotic susceptibility of plant-derived lactic acid bacteria.</title>
        <authorList>
            <person name="Sugiyama M."/>
            <person name="Noda M."/>
        </authorList>
    </citation>
    <scope>NUCLEOTIDE SEQUENCE [LARGE SCALE GENOMIC DNA]</scope>
    <source>
        <strain evidence="9 13">15-1A</strain>
    </source>
</reference>
<comment type="subcellular location">
    <subcellularLocation>
        <location evidence="1">Cell membrane</location>
        <topology evidence="1">Multi-pass membrane protein</topology>
    </subcellularLocation>
</comment>
<sequence>MLKKEKMTIYLPILLFLLMLIDGHFTRMMIRWSSGDYMASAHLLILVLLFCSLSFSKRYLLITTLVLGIIFDSYYIGVIGIYAVALPLLVFIMYGMKSVIHVNIFTEFFSLIIFITGYELFTLIVQMVFKLASVDSTYFITKYLGPTLLLNMVLFALLVFPLKKLFKEGRDRGV</sequence>
<evidence type="ECO:0000313" key="10">
    <source>
        <dbReference type="EMBL" id="NMP57551.1"/>
    </source>
</evidence>
<dbReference type="InterPro" id="IPR007227">
    <property type="entry name" value="Cell_shape_determining_MreD"/>
</dbReference>
<comment type="similarity">
    <text evidence="2">Belongs to the MreD family.</text>
</comment>
<dbReference type="EMBL" id="MSTR01000010">
    <property type="protein sequence ID" value="ONN42388.1"/>
    <property type="molecule type" value="Genomic_DNA"/>
</dbReference>
<dbReference type="RefSeq" id="WP_010734108.1">
    <property type="nucleotide sequence ID" value="NZ_AP019810.1"/>
</dbReference>
<evidence type="ECO:0000256" key="2">
    <source>
        <dbReference type="ARBA" id="ARBA00007776"/>
    </source>
</evidence>
<organism evidence="11 12">
    <name type="scientific">Enterococcus mundtii</name>
    <dbReference type="NCBI Taxonomy" id="53346"/>
    <lineage>
        <taxon>Bacteria</taxon>
        <taxon>Bacillati</taxon>
        <taxon>Bacillota</taxon>
        <taxon>Bacilli</taxon>
        <taxon>Lactobacillales</taxon>
        <taxon>Enterococcaceae</taxon>
        <taxon>Enterococcus</taxon>
    </lineage>
</organism>
<protein>
    <submittedName>
        <fullName evidence="11">Rod shape-determining protein MreD</fullName>
    </submittedName>
</protein>
<dbReference type="OrthoDB" id="2148512at2"/>
<feature type="transmembrane region" description="Helical" evidence="8">
    <location>
        <begin position="75"/>
        <end position="96"/>
    </location>
</feature>
<keyword evidence="5" id="KW-0133">Cell shape</keyword>
<keyword evidence="6 8" id="KW-1133">Transmembrane helix</keyword>
<evidence type="ECO:0000256" key="4">
    <source>
        <dbReference type="ARBA" id="ARBA00022692"/>
    </source>
</evidence>
<dbReference type="Proteomes" id="UP000509460">
    <property type="component" value="Chromosome"/>
</dbReference>
<feature type="transmembrane region" description="Helical" evidence="8">
    <location>
        <begin position="108"/>
        <end position="131"/>
    </location>
</feature>
<evidence type="ECO:0000313" key="12">
    <source>
        <dbReference type="Proteomes" id="UP000189299"/>
    </source>
</evidence>
<accession>A0A1V2UGE4</accession>
<evidence type="ECO:0000313" key="11">
    <source>
        <dbReference type="EMBL" id="ONN42388.1"/>
    </source>
</evidence>
<keyword evidence="4 8" id="KW-0812">Transmembrane</keyword>
<gene>
    <name evidence="10" type="primary">mreD</name>
    <name evidence="11" type="ORF">BTN92_10890</name>
    <name evidence="9" type="ORF">EM151A_1344</name>
    <name evidence="10" type="ORF">HI921_03560</name>
</gene>
<evidence type="ECO:0000256" key="3">
    <source>
        <dbReference type="ARBA" id="ARBA00022475"/>
    </source>
</evidence>
<dbReference type="GO" id="GO:0008360">
    <property type="term" value="P:regulation of cell shape"/>
    <property type="evidence" value="ECO:0007669"/>
    <property type="project" value="UniProtKB-KW"/>
</dbReference>
<evidence type="ECO:0000313" key="13">
    <source>
        <dbReference type="Proteomes" id="UP000509460"/>
    </source>
</evidence>
<proteinExistence type="inferred from homology"/>
<evidence type="ECO:0000313" key="14">
    <source>
        <dbReference type="Proteomes" id="UP000557857"/>
    </source>
</evidence>
<dbReference type="EMBL" id="AP019810">
    <property type="protein sequence ID" value="BBM14549.1"/>
    <property type="molecule type" value="Genomic_DNA"/>
</dbReference>
<feature type="transmembrane region" description="Helical" evidence="8">
    <location>
        <begin position="7"/>
        <end position="25"/>
    </location>
</feature>
<dbReference type="Pfam" id="PF04093">
    <property type="entry name" value="MreD"/>
    <property type="match status" value="1"/>
</dbReference>
<evidence type="ECO:0000256" key="5">
    <source>
        <dbReference type="ARBA" id="ARBA00022960"/>
    </source>
</evidence>
<dbReference type="AlphaFoldDB" id="A0A1V2UGE4"/>
<reference evidence="11 12" key="1">
    <citation type="submission" date="2016-12" db="EMBL/GenBank/DDBJ databases">
        <authorList>
            <person name="Song W.-J."/>
            <person name="Kurnit D.M."/>
        </authorList>
    </citation>
    <scope>NUCLEOTIDE SEQUENCE [LARGE SCALE GENOMIC DNA]</scope>
    <source>
        <strain evidence="11 12">CGB1038-1_S1</strain>
    </source>
</reference>
<reference evidence="10 14" key="3">
    <citation type="submission" date="2020-04" db="EMBL/GenBank/DDBJ databases">
        <authorList>
            <person name="Abaymova A."/>
            <person name="Teymurazov M."/>
            <person name="Tazyna O."/>
            <person name="Chatushin Y."/>
            <person name="Svetoch E."/>
            <person name="Pereligyn V."/>
            <person name="Pohylenko V."/>
            <person name="Platonov M."/>
            <person name="Kartsev N."/>
            <person name="Skryabin Y."/>
            <person name="Sizova A."/>
            <person name="Solomentsev V."/>
            <person name="Kislichkina A."/>
            <person name="Bogun A."/>
        </authorList>
    </citation>
    <scope>NUCLEOTIDE SEQUENCE [LARGE SCALE GENOMIC DNA]</scope>
    <source>
        <strain evidence="10">SCPM-O-B-8398</strain>
        <strain evidence="14">SCPM-O-B-8398 (E28)</strain>
    </source>
</reference>
<dbReference type="NCBIfam" id="TIGR03426">
    <property type="entry name" value="shape_MreD"/>
    <property type="match status" value="1"/>
</dbReference>
<dbReference type="Proteomes" id="UP000189299">
    <property type="component" value="Unassembled WGS sequence"/>
</dbReference>
<evidence type="ECO:0000313" key="9">
    <source>
        <dbReference type="EMBL" id="BBM14549.1"/>
    </source>
</evidence>
<evidence type="ECO:0000256" key="8">
    <source>
        <dbReference type="SAM" id="Phobius"/>
    </source>
</evidence>
<evidence type="ECO:0000256" key="6">
    <source>
        <dbReference type="ARBA" id="ARBA00022989"/>
    </source>
</evidence>
<evidence type="ECO:0000256" key="1">
    <source>
        <dbReference type="ARBA" id="ARBA00004651"/>
    </source>
</evidence>
<dbReference type="EMBL" id="JABCAG010000006">
    <property type="protein sequence ID" value="NMP57551.1"/>
    <property type="molecule type" value="Genomic_DNA"/>
</dbReference>
<feature type="transmembrane region" description="Helical" evidence="8">
    <location>
        <begin position="143"/>
        <end position="162"/>
    </location>
</feature>
<evidence type="ECO:0000256" key="7">
    <source>
        <dbReference type="ARBA" id="ARBA00023136"/>
    </source>
</evidence>
<keyword evidence="7 8" id="KW-0472">Membrane</keyword>
<keyword evidence="3" id="KW-1003">Cell membrane</keyword>
<name>A0A1V2UGE4_ENTMU</name>
<dbReference type="GO" id="GO:0005886">
    <property type="term" value="C:plasma membrane"/>
    <property type="evidence" value="ECO:0007669"/>
    <property type="project" value="UniProtKB-SubCell"/>
</dbReference>
<dbReference type="Proteomes" id="UP000557857">
    <property type="component" value="Unassembled WGS sequence"/>
</dbReference>
<feature type="transmembrane region" description="Helical" evidence="8">
    <location>
        <begin position="37"/>
        <end position="55"/>
    </location>
</feature>